<feature type="active site" description="Nucleophile" evidence="11">
    <location>
        <position position="77"/>
    </location>
</feature>
<keyword evidence="6 11" id="KW-0368">Histidine biosynthesis</keyword>
<dbReference type="Pfam" id="PF00117">
    <property type="entry name" value="GATase"/>
    <property type="match status" value="1"/>
</dbReference>
<dbReference type="CDD" id="cd01748">
    <property type="entry name" value="GATase1_IGP_Synthase"/>
    <property type="match status" value="1"/>
</dbReference>
<dbReference type="SUPFAM" id="SSF52317">
    <property type="entry name" value="Class I glutamine amidotransferase-like"/>
    <property type="match status" value="1"/>
</dbReference>
<dbReference type="NCBIfam" id="TIGR01855">
    <property type="entry name" value="IMP_synth_hisH"/>
    <property type="match status" value="1"/>
</dbReference>
<dbReference type="EC" id="4.3.2.10" evidence="11"/>
<evidence type="ECO:0000256" key="4">
    <source>
        <dbReference type="ARBA" id="ARBA00022801"/>
    </source>
</evidence>
<feature type="domain" description="Glutamine amidotransferase" evidence="12">
    <location>
        <begin position="37"/>
        <end position="194"/>
    </location>
</feature>
<name>A0ABN4AYP3_9ENTR</name>
<keyword evidence="4 11" id="KW-0378">Hydrolase</keyword>
<dbReference type="PIRSF" id="PIRSF000495">
    <property type="entry name" value="Amidotransf_hisH"/>
    <property type="match status" value="1"/>
</dbReference>
<dbReference type="InterPro" id="IPR029062">
    <property type="entry name" value="Class_I_gatase-like"/>
</dbReference>
<evidence type="ECO:0000256" key="5">
    <source>
        <dbReference type="ARBA" id="ARBA00022962"/>
    </source>
</evidence>
<dbReference type="PANTHER" id="PTHR42701">
    <property type="entry name" value="IMIDAZOLE GLYCEROL PHOSPHATE SYNTHASE SUBUNIT HISH"/>
    <property type="match status" value="1"/>
</dbReference>
<dbReference type="InterPro" id="IPR017926">
    <property type="entry name" value="GATASE"/>
</dbReference>
<comment type="catalytic activity">
    <reaction evidence="9 11">
        <text>5-[(5-phospho-1-deoxy-D-ribulos-1-ylimino)methylamino]-1-(5-phospho-beta-D-ribosyl)imidazole-4-carboxamide + L-glutamine = D-erythro-1-(imidazol-4-yl)glycerol 3-phosphate + 5-amino-1-(5-phospho-beta-D-ribosyl)imidazole-4-carboxamide + L-glutamate + H(+)</text>
        <dbReference type="Rhea" id="RHEA:24793"/>
        <dbReference type="ChEBI" id="CHEBI:15378"/>
        <dbReference type="ChEBI" id="CHEBI:29985"/>
        <dbReference type="ChEBI" id="CHEBI:58278"/>
        <dbReference type="ChEBI" id="CHEBI:58359"/>
        <dbReference type="ChEBI" id="CHEBI:58475"/>
        <dbReference type="ChEBI" id="CHEBI:58525"/>
        <dbReference type="EC" id="4.3.2.10"/>
    </reaction>
</comment>
<keyword evidence="11" id="KW-0963">Cytoplasm</keyword>
<comment type="catalytic activity">
    <reaction evidence="10 11">
        <text>L-glutamine + H2O = L-glutamate + NH4(+)</text>
        <dbReference type="Rhea" id="RHEA:15889"/>
        <dbReference type="ChEBI" id="CHEBI:15377"/>
        <dbReference type="ChEBI" id="CHEBI:28938"/>
        <dbReference type="ChEBI" id="CHEBI:29985"/>
        <dbReference type="ChEBI" id="CHEBI:58359"/>
        <dbReference type="EC" id="3.5.1.2"/>
    </reaction>
</comment>
<keyword evidence="3 11" id="KW-0028">Amino-acid biosynthesis</keyword>
<dbReference type="HAMAP" id="MF_00278">
    <property type="entry name" value="HisH"/>
    <property type="match status" value="1"/>
</dbReference>
<evidence type="ECO:0000256" key="3">
    <source>
        <dbReference type="ARBA" id="ARBA00022605"/>
    </source>
</evidence>
<protein>
    <recommendedName>
        <fullName evidence="11">Imidazole glycerol phosphate synthase subunit HisH</fullName>
        <ecNumber evidence="11">4.3.2.10</ecNumber>
    </recommendedName>
    <alternativeName>
        <fullName evidence="11">IGP synthase glutaminase subunit</fullName>
        <ecNumber evidence="11">3.5.1.2</ecNumber>
    </alternativeName>
    <alternativeName>
        <fullName evidence="11">IGP synthase subunit HisH</fullName>
    </alternativeName>
    <alternativeName>
        <fullName evidence="11">ImGP synthase subunit HisH</fullName>
        <shortName evidence="11">IGPS subunit HisH</shortName>
    </alternativeName>
</protein>
<evidence type="ECO:0000313" key="13">
    <source>
        <dbReference type="EMBL" id="AGC03741.1"/>
    </source>
</evidence>
<evidence type="ECO:0000313" key="14">
    <source>
        <dbReference type="Proteomes" id="UP000011067"/>
    </source>
</evidence>
<dbReference type="EC" id="3.5.1.2" evidence="11"/>
<evidence type="ECO:0000259" key="12">
    <source>
        <dbReference type="Pfam" id="PF00117"/>
    </source>
</evidence>
<reference evidence="13 14" key="1">
    <citation type="journal article" date="2013" name="Genome Biol. Evol.">
        <title>Sequence context of indel mutations and their effect on protein evolution in a bacterial endosymbiont.</title>
        <authorList>
            <person name="Williams L.E."/>
            <person name="Wernegreen J.J."/>
        </authorList>
    </citation>
    <scope>NUCLEOTIDE SEQUENCE [LARGE SCALE GENOMIC DNA]</scope>
    <source>
        <strain evidence="13 14">640</strain>
    </source>
</reference>
<gene>
    <name evidence="11 13" type="primary">hisH</name>
    <name evidence="13" type="ORF">BCHRO640_496</name>
</gene>
<evidence type="ECO:0000256" key="6">
    <source>
        <dbReference type="ARBA" id="ARBA00023102"/>
    </source>
</evidence>
<comment type="pathway">
    <text evidence="1 11">Amino-acid biosynthesis; L-histidine biosynthesis; L-histidine from 5-phospho-alpha-D-ribose 1-diphosphate: step 5/9.</text>
</comment>
<comment type="subcellular location">
    <subcellularLocation>
        <location evidence="11">Cytoplasm</location>
    </subcellularLocation>
</comment>
<keyword evidence="5 11" id="KW-0315">Glutamine amidotransferase</keyword>
<proteinExistence type="inferred from homology"/>
<feature type="active site" evidence="11">
    <location>
        <position position="178"/>
    </location>
</feature>
<comment type="subunit">
    <text evidence="2 11">Heterodimer of HisH and HisF.</text>
</comment>
<dbReference type="PANTHER" id="PTHR42701:SF1">
    <property type="entry name" value="IMIDAZOLE GLYCEROL PHOSPHATE SYNTHASE SUBUNIT HISH"/>
    <property type="match status" value="1"/>
</dbReference>
<evidence type="ECO:0000256" key="8">
    <source>
        <dbReference type="ARBA" id="ARBA00025299"/>
    </source>
</evidence>
<dbReference type="InterPro" id="IPR010139">
    <property type="entry name" value="Imidazole-glycPsynth_HisH"/>
</dbReference>
<dbReference type="Gene3D" id="3.40.50.880">
    <property type="match status" value="1"/>
</dbReference>
<evidence type="ECO:0000256" key="10">
    <source>
        <dbReference type="ARBA" id="ARBA00049534"/>
    </source>
</evidence>
<keyword evidence="7 11" id="KW-0456">Lyase</keyword>
<feature type="active site" evidence="11">
    <location>
        <position position="180"/>
    </location>
</feature>
<evidence type="ECO:0000256" key="9">
    <source>
        <dbReference type="ARBA" id="ARBA00047838"/>
    </source>
</evidence>
<evidence type="ECO:0000256" key="11">
    <source>
        <dbReference type="HAMAP-Rule" id="MF_00278"/>
    </source>
</evidence>
<dbReference type="Proteomes" id="UP000011067">
    <property type="component" value="Chromosome"/>
</dbReference>
<keyword evidence="14" id="KW-1185">Reference proteome</keyword>
<organism evidence="13 14">
    <name type="scientific">Candidatus Blochmanniella chromaiodes str. 640</name>
    <dbReference type="NCBI Taxonomy" id="1240471"/>
    <lineage>
        <taxon>Bacteria</taxon>
        <taxon>Pseudomonadati</taxon>
        <taxon>Pseudomonadota</taxon>
        <taxon>Gammaproteobacteria</taxon>
        <taxon>Enterobacterales</taxon>
        <taxon>Enterobacteriaceae</taxon>
        <taxon>ant endosymbionts</taxon>
        <taxon>Candidatus Blochmanniella</taxon>
    </lineage>
</organism>
<sequence>MNIVIIDTNCSNLLSVKTMLHRLGHNPIISDRADVISHADKLFLPGVGAASSAMKELKKKNLITLIQNCTKPILGICLGMQLFGSISSENNGVNTLNIIHTPVKRMQYHGFPLPHMGWNTITIPKKHFLFYGIKENDYFYFAHSYCIKVCSVTISQTNYGQLFSSVIKYKNFFGVQFHPEKSGMPGQQLVKNFLEI</sequence>
<accession>A0ABN4AYP3</accession>
<dbReference type="EMBL" id="CP003903">
    <property type="protein sequence ID" value="AGC03741.1"/>
    <property type="molecule type" value="Genomic_DNA"/>
</dbReference>
<evidence type="ECO:0000256" key="1">
    <source>
        <dbReference type="ARBA" id="ARBA00005091"/>
    </source>
</evidence>
<evidence type="ECO:0000256" key="2">
    <source>
        <dbReference type="ARBA" id="ARBA00011152"/>
    </source>
</evidence>
<comment type="function">
    <text evidence="8 11">IGPS catalyzes the conversion of PRFAR and glutamine to IGP, AICAR and glutamate. The HisH subunit catalyzes the hydrolysis of glutamine to glutamate and ammonia as part of the synthesis of IGP and AICAR. The resulting ammonia molecule is channeled to the active site of HisF.</text>
</comment>
<dbReference type="PROSITE" id="PS51273">
    <property type="entry name" value="GATASE_TYPE_1"/>
    <property type="match status" value="1"/>
</dbReference>
<evidence type="ECO:0000256" key="7">
    <source>
        <dbReference type="ARBA" id="ARBA00023239"/>
    </source>
</evidence>